<dbReference type="EC" id="4.2.3.5" evidence="4"/>
<keyword evidence="13" id="KW-1185">Reference proteome</keyword>
<evidence type="ECO:0000256" key="9">
    <source>
        <dbReference type="ARBA" id="ARBA00022857"/>
    </source>
</evidence>
<evidence type="ECO:0000256" key="8">
    <source>
        <dbReference type="ARBA" id="ARBA00022827"/>
    </source>
</evidence>
<dbReference type="InterPro" id="IPR000453">
    <property type="entry name" value="Chorismate_synth"/>
</dbReference>
<dbReference type="InterPro" id="IPR035904">
    <property type="entry name" value="Chorismate_synth_AroC_sf"/>
</dbReference>
<organism evidence="12 13">
    <name type="scientific">Streptomyces eurythermus</name>
    <dbReference type="NCBI Taxonomy" id="42237"/>
    <lineage>
        <taxon>Bacteria</taxon>
        <taxon>Bacillati</taxon>
        <taxon>Actinomycetota</taxon>
        <taxon>Actinomycetes</taxon>
        <taxon>Kitasatosporales</taxon>
        <taxon>Streptomycetaceae</taxon>
        <taxon>Streptomyces</taxon>
    </lineage>
</organism>
<evidence type="ECO:0000256" key="6">
    <source>
        <dbReference type="ARBA" id="ARBA00022630"/>
    </source>
</evidence>
<evidence type="ECO:0000256" key="4">
    <source>
        <dbReference type="ARBA" id="ARBA00013036"/>
    </source>
</evidence>
<dbReference type="PROSITE" id="PS00787">
    <property type="entry name" value="CHORISMATE_SYNTHASE_1"/>
    <property type="match status" value="1"/>
</dbReference>
<protein>
    <recommendedName>
        <fullName evidence="4">chorismate synthase</fullName>
        <ecNumber evidence="4">4.2.3.5</ecNumber>
    </recommendedName>
</protein>
<keyword evidence="7" id="KW-0288">FMN</keyword>
<keyword evidence="5" id="KW-0028">Amino-acid biosynthesis</keyword>
<dbReference type="Gene3D" id="3.60.150.10">
    <property type="entry name" value="Chorismate synthase AroC"/>
    <property type="match status" value="1"/>
</dbReference>
<accession>A0ABW6YTM6</accession>
<evidence type="ECO:0000256" key="1">
    <source>
        <dbReference type="ARBA" id="ARBA00001914"/>
    </source>
</evidence>
<evidence type="ECO:0000313" key="13">
    <source>
        <dbReference type="Proteomes" id="UP001603418"/>
    </source>
</evidence>
<evidence type="ECO:0000256" key="7">
    <source>
        <dbReference type="ARBA" id="ARBA00022643"/>
    </source>
</evidence>
<dbReference type="InterPro" id="IPR020541">
    <property type="entry name" value="Chorismate_synthase_CS"/>
</dbReference>
<evidence type="ECO:0000256" key="5">
    <source>
        <dbReference type="ARBA" id="ARBA00022605"/>
    </source>
</evidence>
<evidence type="ECO:0000256" key="10">
    <source>
        <dbReference type="ARBA" id="ARBA00023141"/>
    </source>
</evidence>
<gene>
    <name evidence="12" type="ORF">ACF1HC_08530</name>
</gene>
<dbReference type="RefSeq" id="WP_350966530.1">
    <property type="nucleotide sequence ID" value="NZ_JBEPED010000001.1"/>
</dbReference>
<proteinExistence type="inferred from homology"/>
<comment type="cofactor">
    <cofactor evidence="1">
        <name>FMNH2</name>
        <dbReference type="ChEBI" id="CHEBI:57618"/>
    </cofactor>
</comment>
<keyword evidence="6" id="KW-0285">Flavoprotein</keyword>
<comment type="caution">
    <text evidence="12">The sequence shown here is derived from an EMBL/GenBank/DDBJ whole genome shotgun (WGS) entry which is preliminary data.</text>
</comment>
<feature type="non-terminal residue" evidence="12">
    <location>
        <position position="51"/>
    </location>
</feature>
<keyword evidence="10" id="KW-0057">Aromatic amino acid biosynthesis</keyword>
<dbReference type="SUPFAM" id="SSF103263">
    <property type="entry name" value="Chorismate synthase, AroC"/>
    <property type="match status" value="1"/>
</dbReference>
<keyword evidence="9" id="KW-0521">NADP</keyword>
<comment type="similarity">
    <text evidence="3">Belongs to the chorismate synthase family.</text>
</comment>
<keyword evidence="8" id="KW-0274">FAD</keyword>
<keyword evidence="11 12" id="KW-0456">Lyase</keyword>
<evidence type="ECO:0000256" key="2">
    <source>
        <dbReference type="ARBA" id="ARBA00005044"/>
    </source>
</evidence>
<reference evidence="12 13" key="1">
    <citation type="submission" date="2024-10" db="EMBL/GenBank/DDBJ databases">
        <title>The Natural Products Discovery Center: Release of the First 8490 Sequenced Strains for Exploring Actinobacteria Biosynthetic Diversity.</title>
        <authorList>
            <person name="Kalkreuter E."/>
            <person name="Kautsar S.A."/>
            <person name="Yang D."/>
            <person name="Bader C.D."/>
            <person name="Teijaro C.N."/>
            <person name="Fluegel L."/>
            <person name="Davis C.M."/>
            <person name="Simpson J.R."/>
            <person name="Lauterbach L."/>
            <person name="Steele A.D."/>
            <person name="Gui C."/>
            <person name="Meng S."/>
            <person name="Li G."/>
            <person name="Viehrig K."/>
            <person name="Ye F."/>
            <person name="Su P."/>
            <person name="Kiefer A.F."/>
            <person name="Nichols A."/>
            <person name="Cepeda A.J."/>
            <person name="Yan W."/>
            <person name="Fan B."/>
            <person name="Jiang Y."/>
            <person name="Adhikari A."/>
            <person name="Zheng C.-J."/>
            <person name="Schuster L."/>
            <person name="Cowan T.M."/>
            <person name="Smanski M.J."/>
            <person name="Chevrette M.G."/>
            <person name="De Carvalho L.P.S."/>
            <person name="Shen B."/>
        </authorList>
    </citation>
    <scope>NUCLEOTIDE SEQUENCE [LARGE SCALE GENOMIC DNA]</scope>
    <source>
        <strain evidence="12 13">NPDC013366</strain>
    </source>
</reference>
<evidence type="ECO:0000313" key="12">
    <source>
        <dbReference type="EMBL" id="MFF9881640.1"/>
    </source>
</evidence>
<dbReference type="Pfam" id="PF01264">
    <property type="entry name" value="Chorismate_synt"/>
    <property type="match status" value="1"/>
</dbReference>
<dbReference type="EMBL" id="JBICBM010000004">
    <property type="protein sequence ID" value="MFF9881640.1"/>
    <property type="molecule type" value="Genomic_DNA"/>
</dbReference>
<comment type="pathway">
    <text evidence="2">Metabolic intermediate biosynthesis; chorismate biosynthesis; chorismate from D-erythrose 4-phosphate and phosphoenolpyruvate: step 7/7.</text>
</comment>
<sequence length="51" mass="5414">MSTLRWLTAGESHGPALVATLEGLPAGVPITTEMVADHLARRRLGYGRGAR</sequence>
<evidence type="ECO:0000256" key="11">
    <source>
        <dbReference type="ARBA" id="ARBA00023239"/>
    </source>
</evidence>
<name>A0ABW6YTM6_9ACTN</name>
<dbReference type="Proteomes" id="UP001603418">
    <property type="component" value="Unassembled WGS sequence"/>
</dbReference>
<dbReference type="GO" id="GO:0004107">
    <property type="term" value="F:chorismate synthase activity"/>
    <property type="evidence" value="ECO:0007669"/>
    <property type="project" value="UniProtKB-EC"/>
</dbReference>
<evidence type="ECO:0000256" key="3">
    <source>
        <dbReference type="ARBA" id="ARBA00008014"/>
    </source>
</evidence>